<accession>A0A0N5C1H9</accession>
<dbReference type="CDD" id="cd01650">
    <property type="entry name" value="RT_nLTR_like"/>
    <property type="match status" value="1"/>
</dbReference>
<feature type="domain" description="Reverse transcriptase" evidence="1">
    <location>
        <begin position="218"/>
        <end position="483"/>
    </location>
</feature>
<dbReference type="PANTHER" id="PTHR19446">
    <property type="entry name" value="REVERSE TRANSCRIPTASES"/>
    <property type="match status" value="1"/>
</dbReference>
<dbReference type="Proteomes" id="UP000046392">
    <property type="component" value="Unplaced"/>
</dbReference>
<evidence type="ECO:0000259" key="1">
    <source>
        <dbReference type="PROSITE" id="PS50878"/>
    </source>
</evidence>
<proteinExistence type="predicted"/>
<dbReference type="PROSITE" id="PS50878">
    <property type="entry name" value="RT_POL"/>
    <property type="match status" value="1"/>
</dbReference>
<dbReference type="InterPro" id="IPR000477">
    <property type="entry name" value="RT_dom"/>
</dbReference>
<name>A0A0N5C1H9_STREA</name>
<dbReference type="AlphaFoldDB" id="A0A0N5C1H9"/>
<keyword evidence="2" id="KW-1185">Reference proteome</keyword>
<evidence type="ECO:0000313" key="2">
    <source>
        <dbReference type="Proteomes" id="UP000046392"/>
    </source>
</evidence>
<dbReference type="STRING" id="174720.A0A0N5C1H9"/>
<sequence length="483" mass="56956">MKLNSTVDIDIANRIDWNFTCNSTTQKAVDEEYTQLIQKIKRTLKPKDKDEKCLFSDKIKEMLKIRKELKSGNNFIEFTEYAKHVRKTLENEIRERKSKNIIDYIENNCRGLKNVMYLRKGMIELTDDFTKKIDTNEKVICNFYTELYKDDIKSIRNDKHKISDHSEFKPFLESEIDYVVAKSKNEKMTGTDGISNEMIKSLYKNQKFKVALLKRLNFYFMNKIIPKCWGTAILLLLPKKNNLNSIRNYRPLSILSHLFKLFTALINERLKRYIKYKVQDYQTRFRNDISTVDAIYTLKQIMLDSKEFNIRKRVFIFLDFMKCFDMIKREMLYQSMYDLNIDGHIISTVETIQKETKFVDIDNKYNIPIQRGVGQGDSMSPSLFLIIMEHIVREFASKLRKEKIKCFQINGNDTGVIAFADDTCLTGELKKDAQKILVLFEIIAKKHGLVLHPMKTELMCLDEVKIKSLDGAKIKQVQQFTYL</sequence>
<protein>
    <submittedName>
        <fullName evidence="3">Reverse transcriptase domain-containing protein</fullName>
    </submittedName>
</protein>
<dbReference type="Pfam" id="PF00078">
    <property type="entry name" value="RVT_1"/>
    <property type="match status" value="1"/>
</dbReference>
<dbReference type="WBParaSite" id="SPAL_0001185300.1">
    <property type="protein sequence ID" value="SPAL_0001185300.1"/>
    <property type="gene ID" value="SPAL_0001185300"/>
</dbReference>
<organism evidence="2 3">
    <name type="scientific">Strongyloides papillosus</name>
    <name type="common">Intestinal threadworm</name>
    <dbReference type="NCBI Taxonomy" id="174720"/>
    <lineage>
        <taxon>Eukaryota</taxon>
        <taxon>Metazoa</taxon>
        <taxon>Ecdysozoa</taxon>
        <taxon>Nematoda</taxon>
        <taxon>Chromadorea</taxon>
        <taxon>Rhabditida</taxon>
        <taxon>Tylenchina</taxon>
        <taxon>Panagrolaimomorpha</taxon>
        <taxon>Strongyloidoidea</taxon>
        <taxon>Strongyloididae</taxon>
        <taxon>Strongyloides</taxon>
    </lineage>
</organism>
<reference evidence="3" key="1">
    <citation type="submission" date="2017-02" db="UniProtKB">
        <authorList>
            <consortium name="WormBaseParasite"/>
        </authorList>
    </citation>
    <scope>IDENTIFICATION</scope>
</reference>
<dbReference type="SUPFAM" id="SSF56672">
    <property type="entry name" value="DNA/RNA polymerases"/>
    <property type="match status" value="1"/>
</dbReference>
<evidence type="ECO:0000313" key="3">
    <source>
        <dbReference type="WBParaSite" id="SPAL_0001185300.1"/>
    </source>
</evidence>
<dbReference type="InterPro" id="IPR043502">
    <property type="entry name" value="DNA/RNA_pol_sf"/>
</dbReference>